<feature type="compositionally biased region" description="Basic and acidic residues" evidence="3">
    <location>
        <begin position="320"/>
        <end position="338"/>
    </location>
</feature>
<proteinExistence type="inferred from homology"/>
<dbReference type="InterPro" id="IPR050792">
    <property type="entry name" value="ADP-ribosylglycohydrolase"/>
</dbReference>
<dbReference type="EMBL" id="BAAAYN010000029">
    <property type="protein sequence ID" value="GAA3390773.1"/>
    <property type="molecule type" value="Genomic_DNA"/>
</dbReference>
<keyword evidence="5" id="KW-1185">Reference proteome</keyword>
<reference evidence="5" key="1">
    <citation type="journal article" date="2019" name="Int. J. Syst. Evol. Microbiol.">
        <title>The Global Catalogue of Microorganisms (GCM) 10K type strain sequencing project: providing services to taxonomists for standard genome sequencing and annotation.</title>
        <authorList>
            <consortium name="The Broad Institute Genomics Platform"/>
            <consortium name="The Broad Institute Genome Sequencing Center for Infectious Disease"/>
            <person name="Wu L."/>
            <person name="Ma J."/>
        </authorList>
    </citation>
    <scope>NUCLEOTIDE SEQUENCE [LARGE SCALE GENOMIC DNA]</scope>
    <source>
        <strain evidence="5">JCM 9458</strain>
    </source>
</reference>
<dbReference type="PANTHER" id="PTHR16222:SF24">
    <property type="entry name" value="ADP-RIBOSYLHYDROLASE ARH3"/>
    <property type="match status" value="1"/>
</dbReference>
<gene>
    <name evidence="4" type="ORF">GCM10020369_46050</name>
</gene>
<dbReference type="PANTHER" id="PTHR16222">
    <property type="entry name" value="ADP-RIBOSYLGLYCOHYDROLASE"/>
    <property type="match status" value="1"/>
</dbReference>
<dbReference type="InterPro" id="IPR036705">
    <property type="entry name" value="Ribosyl_crysJ1_sf"/>
</dbReference>
<evidence type="ECO:0000256" key="2">
    <source>
        <dbReference type="ARBA" id="ARBA00022801"/>
    </source>
</evidence>
<dbReference type="Proteomes" id="UP001501676">
    <property type="component" value="Unassembled WGS sequence"/>
</dbReference>
<dbReference type="Gene3D" id="1.10.4080.10">
    <property type="entry name" value="ADP-ribosylation/Crystallin J1"/>
    <property type="match status" value="1"/>
</dbReference>
<accession>A0ABP6T293</accession>
<organism evidence="4 5">
    <name type="scientific">Cryptosporangium minutisporangium</name>
    <dbReference type="NCBI Taxonomy" id="113569"/>
    <lineage>
        <taxon>Bacteria</taxon>
        <taxon>Bacillati</taxon>
        <taxon>Actinomycetota</taxon>
        <taxon>Actinomycetes</taxon>
        <taxon>Cryptosporangiales</taxon>
        <taxon>Cryptosporangiaceae</taxon>
        <taxon>Cryptosporangium</taxon>
    </lineage>
</organism>
<protein>
    <submittedName>
        <fullName evidence="4">ADP-ribosylglycohydrolase family protein</fullName>
    </submittedName>
</protein>
<name>A0ABP6T293_9ACTN</name>
<sequence>MGLALGDALGMPTQNLPRDVVRDRYGEVLADLHPGPDDNPISRGLPAGRVTDDTDQAVILGELFVAGRGQVDPLAFADRLLRWEERMRASGSADLLGPSTRRALTLIGEGVSPDETGRWGDTNGAAMRIAPIGVGVPVEPLSRLVDAVEQAGRVTHHTGVAIAGAAAVAAGVSAGIDGHPLTESLRRAIDAARLGADRGSYVAGADVAARIAWALELVAGRSPADALEVVHRLVGTGLATQEAVPAALAVAALFPDDLWDACRHAASLGGDCDTVAAMTGAVVGAHTGAGGVPVLDQLSAANPELELSALADRLLAVRGAADRPAERTDWPRETDRPSDSAGLADRSSGY</sequence>
<comment type="similarity">
    <text evidence="1">Belongs to the ADP-ribosylglycohydrolase family.</text>
</comment>
<dbReference type="SUPFAM" id="SSF101478">
    <property type="entry name" value="ADP-ribosylglycohydrolase"/>
    <property type="match status" value="1"/>
</dbReference>
<dbReference type="Pfam" id="PF03747">
    <property type="entry name" value="ADP_ribosyl_GH"/>
    <property type="match status" value="1"/>
</dbReference>
<evidence type="ECO:0000256" key="3">
    <source>
        <dbReference type="SAM" id="MobiDB-lite"/>
    </source>
</evidence>
<keyword evidence="2" id="KW-0378">Hydrolase</keyword>
<dbReference type="InterPro" id="IPR005502">
    <property type="entry name" value="Ribosyl_crysJ1"/>
</dbReference>
<feature type="region of interest" description="Disordered" evidence="3">
    <location>
        <begin position="320"/>
        <end position="350"/>
    </location>
</feature>
<evidence type="ECO:0000313" key="4">
    <source>
        <dbReference type="EMBL" id="GAA3390773.1"/>
    </source>
</evidence>
<evidence type="ECO:0000256" key="1">
    <source>
        <dbReference type="ARBA" id="ARBA00010702"/>
    </source>
</evidence>
<comment type="caution">
    <text evidence="4">The sequence shown here is derived from an EMBL/GenBank/DDBJ whole genome shotgun (WGS) entry which is preliminary data.</text>
</comment>
<evidence type="ECO:0000313" key="5">
    <source>
        <dbReference type="Proteomes" id="UP001501676"/>
    </source>
</evidence>